<evidence type="ECO:0000256" key="7">
    <source>
        <dbReference type="ARBA" id="ARBA00024025"/>
    </source>
</evidence>
<evidence type="ECO:0000256" key="9">
    <source>
        <dbReference type="ARBA" id="ARBA00051225"/>
    </source>
</evidence>
<dbReference type="Pfam" id="PF00583">
    <property type="entry name" value="Acetyltransf_1"/>
    <property type="match status" value="1"/>
</dbReference>
<comment type="subcellular location">
    <subcellularLocation>
        <location evidence="2">Cytoplasm</location>
    </subcellularLocation>
    <subcellularLocation>
        <location evidence="1">Nucleus</location>
    </subcellularLocation>
</comment>
<dbReference type="PANTHER" id="PTHR45896">
    <property type="entry name" value="N-ALPHA-ACETYLTRANSFERASE 30"/>
    <property type="match status" value="1"/>
</dbReference>
<dbReference type="InterPro" id="IPR044542">
    <property type="entry name" value="NAA30-like"/>
</dbReference>
<protein>
    <recommendedName>
        <fullName evidence="13">N-terminal methionine N(alpha)-acetyltransferase NatC</fullName>
        <ecNumber evidence="13">2.3.1.256</ecNumber>
    </recommendedName>
    <alternativeName>
        <fullName evidence="14">N-acetyltransferase MAK3 homolog</fullName>
    </alternativeName>
    <alternativeName>
        <fullName evidence="15">NatC catalytic subunit</fullName>
    </alternativeName>
</protein>
<dbReference type="GO" id="GO:0031417">
    <property type="term" value="C:NatC complex"/>
    <property type="evidence" value="ECO:0007669"/>
    <property type="project" value="UniProtKB-ARBA"/>
</dbReference>
<comment type="catalytic activity">
    <reaction evidence="9">
        <text>N-terminal L-methionyl-L-leucyl-[protein] + acetyl-CoA = N-terminal N(alpha)-acetyl-L-methionyl-L-leucyl-[protein] + CoA + H(+)</text>
        <dbReference type="Rhea" id="RHEA:50520"/>
        <dbReference type="Rhea" id="RHEA-COMP:12711"/>
        <dbReference type="Rhea" id="RHEA-COMP:12712"/>
        <dbReference type="ChEBI" id="CHEBI:15378"/>
        <dbReference type="ChEBI" id="CHEBI:57287"/>
        <dbReference type="ChEBI" id="CHEBI:57288"/>
        <dbReference type="ChEBI" id="CHEBI:133377"/>
        <dbReference type="ChEBI" id="CHEBI:133378"/>
        <dbReference type="EC" id="2.3.1.256"/>
    </reaction>
</comment>
<comment type="catalytic activity">
    <reaction evidence="12">
        <text>N-terminal L-methionyl-L-tryptophyl-[protein] + acetyl-CoA = N-terminal N(alpha)-acetyl-L-methionyl-L-tryptophyl-[protein] + CoA + H(+)</text>
        <dbReference type="Rhea" id="RHEA:50560"/>
        <dbReference type="Rhea" id="RHEA-COMP:12724"/>
        <dbReference type="Rhea" id="RHEA-COMP:12725"/>
        <dbReference type="ChEBI" id="CHEBI:15378"/>
        <dbReference type="ChEBI" id="CHEBI:57287"/>
        <dbReference type="ChEBI" id="CHEBI:57288"/>
        <dbReference type="ChEBI" id="CHEBI:133386"/>
        <dbReference type="ChEBI" id="CHEBI:133387"/>
        <dbReference type="EC" id="2.3.1.256"/>
    </reaction>
</comment>
<dbReference type="PANTHER" id="PTHR45896:SF1">
    <property type="entry name" value="N-ALPHA-ACETYLTRANSFERASE 30"/>
    <property type="match status" value="1"/>
</dbReference>
<dbReference type="EMBL" id="JAVRJZ010000019">
    <property type="protein sequence ID" value="KAK2707997.1"/>
    <property type="molecule type" value="Genomic_DNA"/>
</dbReference>
<evidence type="ECO:0000256" key="4">
    <source>
        <dbReference type="ARBA" id="ARBA00022679"/>
    </source>
</evidence>
<comment type="similarity">
    <text evidence="7">Belongs to the acetyltransferase family. MAK3 subfamily.</text>
</comment>
<keyword evidence="5" id="KW-0539">Nucleus</keyword>
<organism evidence="17 18">
    <name type="scientific">Artemia franciscana</name>
    <name type="common">Brine shrimp</name>
    <name type="synonym">Artemia sanfranciscana</name>
    <dbReference type="NCBI Taxonomy" id="6661"/>
    <lineage>
        <taxon>Eukaryota</taxon>
        <taxon>Metazoa</taxon>
        <taxon>Ecdysozoa</taxon>
        <taxon>Arthropoda</taxon>
        <taxon>Crustacea</taxon>
        <taxon>Branchiopoda</taxon>
        <taxon>Anostraca</taxon>
        <taxon>Artemiidae</taxon>
        <taxon>Artemia</taxon>
    </lineage>
</organism>
<evidence type="ECO:0000256" key="15">
    <source>
        <dbReference type="ARBA" id="ARBA00078622"/>
    </source>
</evidence>
<feature type="domain" description="N-acetyltransferase" evidence="16">
    <location>
        <begin position="94"/>
        <end position="243"/>
    </location>
</feature>
<dbReference type="AlphaFoldDB" id="A0AA88KXI6"/>
<keyword evidence="18" id="KW-1185">Reference proteome</keyword>
<dbReference type="InterPro" id="IPR016181">
    <property type="entry name" value="Acyl_CoA_acyltransferase"/>
</dbReference>
<evidence type="ECO:0000256" key="8">
    <source>
        <dbReference type="ARBA" id="ARBA00050754"/>
    </source>
</evidence>
<evidence type="ECO:0000256" key="12">
    <source>
        <dbReference type="ARBA" id="ARBA00052477"/>
    </source>
</evidence>
<dbReference type="InterPro" id="IPR000182">
    <property type="entry name" value="GNAT_dom"/>
</dbReference>
<keyword evidence="3" id="KW-0963">Cytoplasm</keyword>
<keyword evidence="6" id="KW-0012">Acyltransferase</keyword>
<keyword evidence="4" id="KW-0808">Transferase</keyword>
<comment type="catalytic activity">
    <reaction evidence="8">
        <text>N-terminal L-methionyl-L-isoleucyl-[protein] + acetyl-CoA = N-terminal N(alpha)-acetyl-L-methionyl-L-isoleucyl-[protein] + CoA + H(+)</text>
        <dbReference type="Rhea" id="RHEA:50524"/>
        <dbReference type="Rhea" id="RHEA-COMP:12713"/>
        <dbReference type="Rhea" id="RHEA-COMP:12714"/>
        <dbReference type="ChEBI" id="CHEBI:15378"/>
        <dbReference type="ChEBI" id="CHEBI:57287"/>
        <dbReference type="ChEBI" id="CHEBI:57288"/>
        <dbReference type="ChEBI" id="CHEBI:133379"/>
        <dbReference type="ChEBI" id="CHEBI:133380"/>
        <dbReference type="EC" id="2.3.1.256"/>
    </reaction>
</comment>
<evidence type="ECO:0000256" key="5">
    <source>
        <dbReference type="ARBA" id="ARBA00023242"/>
    </source>
</evidence>
<comment type="catalytic activity">
    <reaction evidence="10">
        <text>N-terminal L-methionyl-L-tyrosyl-[protein] + acetyl-CoA = N-terminal N(alpha)-acetyl-L-methionyl-L-tyrosyl-[protein] + CoA + H(+)</text>
        <dbReference type="Rhea" id="RHEA:50532"/>
        <dbReference type="Rhea" id="RHEA-COMP:12717"/>
        <dbReference type="Rhea" id="RHEA-COMP:12718"/>
        <dbReference type="ChEBI" id="CHEBI:15378"/>
        <dbReference type="ChEBI" id="CHEBI:57287"/>
        <dbReference type="ChEBI" id="CHEBI:57288"/>
        <dbReference type="ChEBI" id="CHEBI:133384"/>
        <dbReference type="ChEBI" id="CHEBI:133385"/>
        <dbReference type="EC" id="2.3.1.256"/>
    </reaction>
</comment>
<dbReference type="EMBL" id="JAVRJZ010000019">
    <property type="protein sequence ID" value="KAK2707996.1"/>
    <property type="molecule type" value="Genomic_DNA"/>
</dbReference>
<dbReference type="Gene3D" id="3.40.630.30">
    <property type="match status" value="1"/>
</dbReference>
<dbReference type="PROSITE" id="PS51186">
    <property type="entry name" value="GNAT"/>
    <property type="match status" value="1"/>
</dbReference>
<gene>
    <name evidence="17" type="ORF">QYM36_015624</name>
</gene>
<evidence type="ECO:0000256" key="6">
    <source>
        <dbReference type="ARBA" id="ARBA00023315"/>
    </source>
</evidence>
<evidence type="ECO:0000313" key="17">
    <source>
        <dbReference type="EMBL" id="KAK2707997.1"/>
    </source>
</evidence>
<sequence length="243" mass="27901">MMNGKTTTPKGSPTQQADVPYTSTMEELATALSKTSLLCKDSFLSSEETEIDTIDHNHVNCYSTSCIQNARSVMDSSQYECLQQAIDGLSDPSIAFEEYQNELQMPCIMKLIQKDLSEPYSIYTYRYFIHNWPRLCFLAKHEDQCVGAIVCKLDYHKKIFKRGYIAMLAVDELFRKKKIGTGLVARAVLAMQQDGADEVVLETEITNKAAQKLYENLGFVRDKRLFRYYLNGRDALRLKLWLR</sequence>
<evidence type="ECO:0000256" key="1">
    <source>
        <dbReference type="ARBA" id="ARBA00004123"/>
    </source>
</evidence>
<evidence type="ECO:0000313" key="18">
    <source>
        <dbReference type="Proteomes" id="UP001187531"/>
    </source>
</evidence>
<evidence type="ECO:0000256" key="2">
    <source>
        <dbReference type="ARBA" id="ARBA00004496"/>
    </source>
</evidence>
<dbReference type="GO" id="GO:0005634">
    <property type="term" value="C:nucleus"/>
    <property type="evidence" value="ECO:0007669"/>
    <property type="project" value="UniProtKB-SubCell"/>
</dbReference>
<dbReference type="FunFam" id="3.40.630.30:FF:000010">
    <property type="entry name" value="Putative N-alpha-acetyltransferase 30"/>
    <property type="match status" value="1"/>
</dbReference>
<name>A0AA88KXI6_ARTSF</name>
<dbReference type="SUPFAM" id="SSF55729">
    <property type="entry name" value="Acyl-CoA N-acyltransferases (Nat)"/>
    <property type="match status" value="1"/>
</dbReference>
<dbReference type="CDD" id="cd04301">
    <property type="entry name" value="NAT_SF"/>
    <property type="match status" value="1"/>
</dbReference>
<proteinExistence type="inferred from homology"/>
<evidence type="ECO:0000256" key="3">
    <source>
        <dbReference type="ARBA" id="ARBA00022490"/>
    </source>
</evidence>
<evidence type="ECO:0000256" key="10">
    <source>
        <dbReference type="ARBA" id="ARBA00052207"/>
    </source>
</evidence>
<comment type="catalytic activity">
    <reaction evidence="11">
        <text>N-terminal L-methionyl-L-phenylalanyl-[protein] + acetyl-CoA = N-terminal N(alpha)-acetyl-L-methionyl-L-phenylalanyl-[protein] + CoA + H(+)</text>
        <dbReference type="Rhea" id="RHEA:50528"/>
        <dbReference type="Rhea" id="RHEA-COMP:12715"/>
        <dbReference type="Rhea" id="RHEA-COMP:12716"/>
        <dbReference type="ChEBI" id="CHEBI:15378"/>
        <dbReference type="ChEBI" id="CHEBI:57287"/>
        <dbReference type="ChEBI" id="CHEBI:57288"/>
        <dbReference type="ChEBI" id="CHEBI:133382"/>
        <dbReference type="ChEBI" id="CHEBI:133383"/>
        <dbReference type="EC" id="2.3.1.256"/>
    </reaction>
</comment>
<accession>A0AA88KXI6</accession>
<evidence type="ECO:0000259" key="16">
    <source>
        <dbReference type="PROSITE" id="PS51186"/>
    </source>
</evidence>
<comment type="caution">
    <text evidence="17">The sequence shown here is derived from an EMBL/GenBank/DDBJ whole genome shotgun (WGS) entry which is preliminary data.</text>
</comment>
<dbReference type="EC" id="2.3.1.256" evidence="13"/>
<evidence type="ECO:0000256" key="14">
    <source>
        <dbReference type="ARBA" id="ARBA00076746"/>
    </source>
</evidence>
<evidence type="ECO:0000256" key="11">
    <source>
        <dbReference type="ARBA" id="ARBA00052362"/>
    </source>
</evidence>
<dbReference type="Proteomes" id="UP001187531">
    <property type="component" value="Unassembled WGS sequence"/>
</dbReference>
<evidence type="ECO:0000256" key="13">
    <source>
        <dbReference type="ARBA" id="ARBA00066994"/>
    </source>
</evidence>
<dbReference type="GO" id="GO:0120518">
    <property type="term" value="F:protein N-terminal-methionine acetyltransferase activity"/>
    <property type="evidence" value="ECO:0007669"/>
    <property type="project" value="UniProtKB-EC"/>
</dbReference>
<reference evidence="17" key="1">
    <citation type="submission" date="2023-07" db="EMBL/GenBank/DDBJ databases">
        <title>Chromosome-level genome assembly of Artemia franciscana.</title>
        <authorList>
            <person name="Jo E."/>
        </authorList>
    </citation>
    <scope>NUCLEOTIDE SEQUENCE</scope>
    <source>
        <tissue evidence="17">Whole body</tissue>
    </source>
</reference>